<accession>A7IE01</accession>
<name>A7IE01_XANP2</name>
<dbReference type="AlphaFoldDB" id="A7IE01"/>
<evidence type="ECO:0000313" key="2">
    <source>
        <dbReference type="Proteomes" id="UP000002417"/>
    </source>
</evidence>
<proteinExistence type="predicted"/>
<protein>
    <submittedName>
        <fullName evidence="1">Uncharacterized protein</fullName>
    </submittedName>
</protein>
<dbReference type="Proteomes" id="UP000002417">
    <property type="component" value="Chromosome"/>
</dbReference>
<dbReference type="KEGG" id="xau:Xaut_0993"/>
<gene>
    <name evidence="1" type="ordered locus">Xaut_0993</name>
</gene>
<reference evidence="1 2" key="1">
    <citation type="submission" date="2007-07" db="EMBL/GenBank/DDBJ databases">
        <title>Complete sequence of chromosome of Xanthobacter autotrophicus Py2.</title>
        <authorList>
            <consortium name="US DOE Joint Genome Institute"/>
            <person name="Copeland A."/>
            <person name="Lucas S."/>
            <person name="Lapidus A."/>
            <person name="Barry K."/>
            <person name="Glavina del Rio T."/>
            <person name="Hammon N."/>
            <person name="Israni S."/>
            <person name="Dalin E."/>
            <person name="Tice H."/>
            <person name="Pitluck S."/>
            <person name="Sims D."/>
            <person name="Brettin T."/>
            <person name="Bruce D."/>
            <person name="Detter J.C."/>
            <person name="Han C."/>
            <person name="Tapia R."/>
            <person name="Brainard J."/>
            <person name="Schmutz J."/>
            <person name="Larimer F."/>
            <person name="Land M."/>
            <person name="Hauser L."/>
            <person name="Kyrpides N."/>
            <person name="Kim E."/>
            <person name="Ensigns S.A."/>
            <person name="Richardson P."/>
        </authorList>
    </citation>
    <scope>NUCLEOTIDE SEQUENCE [LARGE SCALE GENOMIC DNA]</scope>
    <source>
        <strain evidence="2">ATCC BAA-1158 / Py2</strain>
    </source>
</reference>
<evidence type="ECO:0000313" key="1">
    <source>
        <dbReference type="EMBL" id="ABS66244.1"/>
    </source>
</evidence>
<dbReference type="HOGENOM" id="CLU_2497105_0_0_5"/>
<sequence length="86" mass="8963">MRANGAGSAAAGADVGGSQPEWMATGFVAVISNAPLSNAPLSSAGYMGRLPGALPQVRAAHHRQGRIEDEHDRPYFQPGATIAFFR</sequence>
<organism evidence="1 2">
    <name type="scientific">Xanthobacter autotrophicus (strain ATCC BAA-1158 / Py2)</name>
    <dbReference type="NCBI Taxonomy" id="78245"/>
    <lineage>
        <taxon>Bacteria</taxon>
        <taxon>Pseudomonadati</taxon>
        <taxon>Pseudomonadota</taxon>
        <taxon>Alphaproteobacteria</taxon>
        <taxon>Hyphomicrobiales</taxon>
        <taxon>Xanthobacteraceae</taxon>
        <taxon>Xanthobacter</taxon>
    </lineage>
</organism>
<dbReference type="EMBL" id="CP000781">
    <property type="protein sequence ID" value="ABS66244.1"/>
    <property type="molecule type" value="Genomic_DNA"/>
</dbReference>
<keyword evidence="2" id="KW-1185">Reference proteome</keyword>